<gene>
    <name evidence="2" type="ORF">CVO96_10160</name>
</gene>
<reference evidence="2 3" key="1">
    <citation type="submission" date="2018-01" db="EMBL/GenBank/DDBJ databases">
        <title>Deinococcus koreensis sp. nov., a radiation-resistant bacterium isolated from river water.</title>
        <authorList>
            <person name="Choi A."/>
        </authorList>
    </citation>
    <scope>NUCLEOTIDE SEQUENCE [LARGE SCALE GENOMIC DNA]</scope>
    <source>
        <strain evidence="2 3">SJW1-2</strain>
    </source>
</reference>
<keyword evidence="3" id="KW-1185">Reference proteome</keyword>
<feature type="chain" id="PRO_5014451941" description="DUF4139 domain-containing protein" evidence="1">
    <location>
        <begin position="21"/>
        <end position="431"/>
    </location>
</feature>
<dbReference type="RefSeq" id="WP_103312129.1">
    <property type="nucleotide sequence ID" value="NZ_PPPD01000001.1"/>
</dbReference>
<sequence length="431" mass="45818">MSRRLLSALLLGLSLGAARAADLRFYPSFGEVSQTVKAGAAPELTFTRPAWALVQPGSLRWTGSALRRLRSVPVDNAWLSAQEGQAVTVLRAGLPPLPGTLIRAADLLVKLDSGNALNVRPDELVFAGTPPRGWAQPGVRVTFDVEAAPTGQISYRTNALSWQPRYELSASGSAAKLSALADLRNGGEGAFQGEKVELFAGQILNVQPMPAPMPVSPTQAQTDSVAMNAMLGSGGGLAPLGELRGLQRYALKGGLTLGAGETLTLPFLQPKVSAFTRYERITSYFDRSERSGSANRHYKFTPDLSLPAGPLSVLEDGALVGTVTLPAAQAGRPIDLDLGSDPELRYLRTVRQLSLEKSPDGKVLSTTLQVTYALTSTKALPIRVQLREQVYARTVVVDGQPQTSQQVNVERGVDVPAGGKASVSFRVKIAN</sequence>
<dbReference type="PANTHER" id="PTHR38075:SF1">
    <property type="entry name" value="DUF4139 DOMAIN-CONTAINING PROTEIN"/>
    <property type="match status" value="1"/>
</dbReference>
<evidence type="ECO:0000256" key="1">
    <source>
        <dbReference type="SAM" id="SignalP"/>
    </source>
</evidence>
<dbReference type="AlphaFoldDB" id="A0A2K3UYS4"/>
<feature type="signal peptide" evidence="1">
    <location>
        <begin position="1"/>
        <end position="20"/>
    </location>
</feature>
<dbReference type="OrthoDB" id="58667at2"/>
<dbReference type="PANTHER" id="PTHR38075">
    <property type="entry name" value="DUF4139 DOMAIN-CONTAINING PROTEIN"/>
    <property type="match status" value="1"/>
</dbReference>
<dbReference type="Proteomes" id="UP000236379">
    <property type="component" value="Unassembled WGS sequence"/>
</dbReference>
<keyword evidence="1" id="KW-0732">Signal</keyword>
<organism evidence="2 3">
    <name type="scientific">Deinococcus koreensis</name>
    <dbReference type="NCBI Taxonomy" id="2054903"/>
    <lineage>
        <taxon>Bacteria</taxon>
        <taxon>Thermotogati</taxon>
        <taxon>Deinococcota</taxon>
        <taxon>Deinococci</taxon>
        <taxon>Deinococcales</taxon>
        <taxon>Deinococcaceae</taxon>
        <taxon>Deinococcus</taxon>
    </lineage>
</organism>
<comment type="caution">
    <text evidence="2">The sequence shown here is derived from an EMBL/GenBank/DDBJ whole genome shotgun (WGS) entry which is preliminary data.</text>
</comment>
<evidence type="ECO:0000313" key="3">
    <source>
        <dbReference type="Proteomes" id="UP000236379"/>
    </source>
</evidence>
<dbReference type="EMBL" id="PPPD01000001">
    <property type="protein sequence ID" value="PNY81688.1"/>
    <property type="molecule type" value="Genomic_DNA"/>
</dbReference>
<evidence type="ECO:0008006" key="4">
    <source>
        <dbReference type="Google" id="ProtNLM"/>
    </source>
</evidence>
<accession>A0A2K3UYS4</accession>
<proteinExistence type="predicted"/>
<protein>
    <recommendedName>
        <fullName evidence="4">DUF4139 domain-containing protein</fullName>
    </recommendedName>
</protein>
<evidence type="ECO:0000313" key="2">
    <source>
        <dbReference type="EMBL" id="PNY81688.1"/>
    </source>
</evidence>
<name>A0A2K3UYS4_9DEIO</name>